<dbReference type="PANTHER" id="PTHR43284:SF1">
    <property type="entry name" value="ASPARAGINE SYNTHETASE"/>
    <property type="match status" value="1"/>
</dbReference>
<keyword evidence="7" id="KW-0315">Glutamine amidotransferase</keyword>
<organism evidence="10 11">
    <name type="scientific">Paenibacillus artemisiicola</name>
    <dbReference type="NCBI Taxonomy" id="1172618"/>
    <lineage>
        <taxon>Bacteria</taxon>
        <taxon>Bacillati</taxon>
        <taxon>Bacillota</taxon>
        <taxon>Bacilli</taxon>
        <taxon>Bacillales</taxon>
        <taxon>Paenibacillaceae</taxon>
        <taxon>Paenibacillus</taxon>
    </lineage>
</organism>
<dbReference type="InterPro" id="IPR006426">
    <property type="entry name" value="Asn_synth_AEB"/>
</dbReference>
<dbReference type="Gene3D" id="3.40.50.620">
    <property type="entry name" value="HUPs"/>
    <property type="match status" value="2"/>
</dbReference>
<accession>A0ABS3W9H7</accession>
<evidence type="ECO:0000256" key="2">
    <source>
        <dbReference type="ARBA" id="ARBA00005752"/>
    </source>
</evidence>
<dbReference type="InterPro" id="IPR033738">
    <property type="entry name" value="AsnB_N"/>
</dbReference>
<evidence type="ECO:0000313" key="10">
    <source>
        <dbReference type="EMBL" id="MBO7744928.1"/>
    </source>
</evidence>
<dbReference type="PANTHER" id="PTHR43284">
    <property type="entry name" value="ASPARAGINE SYNTHETASE (GLUTAMINE-HYDROLYZING)"/>
    <property type="match status" value="1"/>
</dbReference>
<comment type="similarity">
    <text evidence="2">Belongs to the asparagine synthetase family.</text>
</comment>
<evidence type="ECO:0000313" key="11">
    <source>
        <dbReference type="Proteomes" id="UP000670947"/>
    </source>
</evidence>
<evidence type="ECO:0000256" key="1">
    <source>
        <dbReference type="ARBA" id="ARBA00005187"/>
    </source>
</evidence>
<dbReference type="EC" id="6.3.5.4" evidence="3"/>
<keyword evidence="5" id="KW-0067">ATP-binding</keyword>
<comment type="caution">
    <text evidence="10">The sequence shown here is derived from an EMBL/GenBank/DDBJ whole genome shotgun (WGS) entry which is preliminary data.</text>
</comment>
<dbReference type="Pfam" id="PF13537">
    <property type="entry name" value="GATase_7"/>
    <property type="match status" value="1"/>
</dbReference>
<dbReference type="CDD" id="cd00712">
    <property type="entry name" value="AsnB"/>
    <property type="match status" value="1"/>
</dbReference>
<dbReference type="SUPFAM" id="SSF52402">
    <property type="entry name" value="Adenine nucleotide alpha hydrolases-like"/>
    <property type="match status" value="1"/>
</dbReference>
<dbReference type="InterPro" id="IPR014729">
    <property type="entry name" value="Rossmann-like_a/b/a_fold"/>
</dbReference>
<evidence type="ECO:0000256" key="5">
    <source>
        <dbReference type="ARBA" id="ARBA00022840"/>
    </source>
</evidence>
<sequence>MSAIAGLLRLDGGTAGREEGAAMMAAMERYDADDVRTWTDGPVFLGCRAKWITPESMHERLPFHDPANGLAIVSDAMLDNRRELFGLLDVPQGLRAGMPDGELILLAYRKWGRSAPEYLIGDFAFVLWDETNRLLFGARDLLGHRCLYYSQSGGRFAFATAMAPLLAVPGAAKALNEAWLAEFMAIPEMYESTDVGATPYRNVHQVPPAHAVVVADGRVSLFGYGSLEPKEMLRLKSDGEYEEAFRDVFREAVKSRLRTHRQVAATLSGGLDSGAVASFAARALRDEGKTLHTYSYVPAGDFEDWTPASATADESRYMKATARHVGNISDRYLDFDGISPMAQVDEWLDILETPYKFFENSFWLKGVHEQAAGQGAGVLLTGARGNFTVSWGPAVYVYARLLREMKWVRLMREFQLYRANKGIGGSRLLSFICREAFPALGKRGGGEAGPGIPELLIHPDFAERTGVFGKLRDNRIGPNGTLIDDPVEVRKEKLKSLPVGNKNGASATKLSLRYGVWERDPTSDPRVVKFCFSVPVEQYAKGGLDRALIRRATKHYLPDEVRLNQRVRGIQGADWVHRILPAWAPLERELRQLCADPVAEAYLHTGRIRETLAALGGAPRPEHAFRPELRMLMRSLIIYRFLKRFA</sequence>
<keyword evidence="6" id="KW-0061">Asparagine biosynthesis</keyword>
<evidence type="ECO:0000256" key="6">
    <source>
        <dbReference type="ARBA" id="ARBA00022888"/>
    </source>
</evidence>
<dbReference type="EMBL" id="JAGGDJ010000006">
    <property type="protein sequence ID" value="MBO7744928.1"/>
    <property type="molecule type" value="Genomic_DNA"/>
</dbReference>
<evidence type="ECO:0000256" key="8">
    <source>
        <dbReference type="ARBA" id="ARBA00048741"/>
    </source>
</evidence>
<protein>
    <recommendedName>
        <fullName evidence="3">asparagine synthase (glutamine-hydrolyzing)</fullName>
        <ecNumber evidence="3">6.3.5.4</ecNumber>
    </recommendedName>
</protein>
<evidence type="ECO:0000256" key="7">
    <source>
        <dbReference type="ARBA" id="ARBA00022962"/>
    </source>
</evidence>
<keyword evidence="4" id="KW-0547">Nucleotide-binding</keyword>
<dbReference type="RefSeq" id="WP_208847853.1">
    <property type="nucleotide sequence ID" value="NZ_JAGGDJ010000006.1"/>
</dbReference>
<name>A0ABS3W9H7_9BACL</name>
<evidence type="ECO:0000256" key="3">
    <source>
        <dbReference type="ARBA" id="ARBA00012737"/>
    </source>
</evidence>
<evidence type="ECO:0000259" key="9">
    <source>
        <dbReference type="PROSITE" id="PS51278"/>
    </source>
</evidence>
<keyword evidence="11" id="KW-1185">Reference proteome</keyword>
<dbReference type="InterPro" id="IPR017932">
    <property type="entry name" value="GATase_2_dom"/>
</dbReference>
<dbReference type="SUPFAM" id="SSF56235">
    <property type="entry name" value="N-terminal nucleophile aminohydrolases (Ntn hydrolases)"/>
    <property type="match status" value="1"/>
</dbReference>
<dbReference type="InterPro" id="IPR051786">
    <property type="entry name" value="ASN_synthetase/amidase"/>
</dbReference>
<evidence type="ECO:0000256" key="4">
    <source>
        <dbReference type="ARBA" id="ARBA00022741"/>
    </source>
</evidence>
<comment type="pathway">
    <text evidence="1">Amino-acid biosynthesis; L-asparagine biosynthesis; L-asparagine from L-aspartate (L-Gln route): step 1/1.</text>
</comment>
<comment type="catalytic activity">
    <reaction evidence="8">
        <text>L-aspartate + L-glutamine + ATP + H2O = L-asparagine + L-glutamate + AMP + diphosphate + H(+)</text>
        <dbReference type="Rhea" id="RHEA:12228"/>
        <dbReference type="ChEBI" id="CHEBI:15377"/>
        <dbReference type="ChEBI" id="CHEBI:15378"/>
        <dbReference type="ChEBI" id="CHEBI:29985"/>
        <dbReference type="ChEBI" id="CHEBI:29991"/>
        <dbReference type="ChEBI" id="CHEBI:30616"/>
        <dbReference type="ChEBI" id="CHEBI:33019"/>
        <dbReference type="ChEBI" id="CHEBI:58048"/>
        <dbReference type="ChEBI" id="CHEBI:58359"/>
        <dbReference type="ChEBI" id="CHEBI:456215"/>
        <dbReference type="EC" id="6.3.5.4"/>
    </reaction>
</comment>
<dbReference type="PIRSF" id="PIRSF001589">
    <property type="entry name" value="Asn_synthetase_glu-h"/>
    <property type="match status" value="1"/>
</dbReference>
<gene>
    <name evidence="10" type="ORF">I8J29_12035</name>
</gene>
<dbReference type="InterPro" id="IPR001962">
    <property type="entry name" value="Asn_synthase"/>
</dbReference>
<dbReference type="Gene3D" id="3.60.20.10">
    <property type="entry name" value="Glutamine Phosphoribosylpyrophosphate, subunit 1, domain 1"/>
    <property type="match status" value="1"/>
</dbReference>
<keyword evidence="6" id="KW-0028">Amino-acid biosynthesis</keyword>
<feature type="domain" description="Glutamine amidotransferase type-2" evidence="9">
    <location>
        <begin position="2"/>
        <end position="217"/>
    </location>
</feature>
<proteinExistence type="inferred from homology"/>
<dbReference type="PROSITE" id="PS51278">
    <property type="entry name" value="GATASE_TYPE_2"/>
    <property type="match status" value="1"/>
</dbReference>
<reference evidence="10 11" key="1">
    <citation type="submission" date="2021-03" db="EMBL/GenBank/DDBJ databases">
        <title>Paenibacillus artemisicola MWE-103 whole genome sequence.</title>
        <authorList>
            <person name="Ham Y.J."/>
        </authorList>
    </citation>
    <scope>NUCLEOTIDE SEQUENCE [LARGE SCALE GENOMIC DNA]</scope>
    <source>
        <strain evidence="10 11">MWE-103</strain>
    </source>
</reference>
<dbReference type="Pfam" id="PF00733">
    <property type="entry name" value="Asn_synthase"/>
    <property type="match status" value="2"/>
</dbReference>
<dbReference type="InterPro" id="IPR029055">
    <property type="entry name" value="Ntn_hydrolases_N"/>
</dbReference>
<dbReference type="Proteomes" id="UP000670947">
    <property type="component" value="Unassembled WGS sequence"/>
</dbReference>